<keyword evidence="10 21" id="KW-0812">Transmembrane</keyword>
<evidence type="ECO:0000256" key="17">
    <source>
        <dbReference type="ARBA" id="ARBA00023316"/>
    </source>
</evidence>
<evidence type="ECO:0000256" key="20">
    <source>
        <dbReference type="ARBA" id="ARBA00060592"/>
    </source>
</evidence>
<comment type="catalytic activity">
    <reaction evidence="19">
        <text>[GlcNAc-(1-&gt;4)-Mur2Ac(oyl-L-Ala-gamma-D-Glu-L-Lys-D-Ala-D-Ala)](n)-di-trans,octa-cis-undecaprenyl diphosphate + beta-D-GlcNAc-(1-&gt;4)-Mur2Ac(oyl-L-Ala-gamma-D-Glu-L-Lys-D-Ala-D-Ala)-di-trans,octa-cis-undecaprenyl diphosphate = [GlcNAc-(1-&gt;4)-Mur2Ac(oyl-L-Ala-gamma-D-Glu-L-Lys-D-Ala-D-Ala)](n+1)-di-trans,octa-cis-undecaprenyl diphosphate + di-trans,octa-cis-undecaprenyl diphosphate + H(+)</text>
        <dbReference type="Rhea" id="RHEA:23708"/>
        <dbReference type="Rhea" id="RHEA-COMP:9602"/>
        <dbReference type="Rhea" id="RHEA-COMP:9603"/>
        <dbReference type="ChEBI" id="CHEBI:15378"/>
        <dbReference type="ChEBI" id="CHEBI:58405"/>
        <dbReference type="ChEBI" id="CHEBI:60033"/>
        <dbReference type="ChEBI" id="CHEBI:78435"/>
        <dbReference type="EC" id="2.4.99.28"/>
    </reaction>
</comment>
<comment type="pathway">
    <text evidence="20">Glycan biosynthesis.</text>
</comment>
<dbReference type="Gene3D" id="3.40.710.10">
    <property type="entry name" value="DD-peptidase/beta-lactamase superfamily"/>
    <property type="match status" value="2"/>
</dbReference>
<evidence type="ECO:0000259" key="23">
    <source>
        <dbReference type="Pfam" id="PF00912"/>
    </source>
</evidence>
<dbReference type="InterPro" id="IPR036950">
    <property type="entry name" value="PBP_transglycosylase"/>
</dbReference>
<gene>
    <name evidence="24" type="ORF">SAMN06265182_0549</name>
</gene>
<dbReference type="AlphaFoldDB" id="A0A285N7Y5"/>
<evidence type="ECO:0000256" key="9">
    <source>
        <dbReference type="ARBA" id="ARBA00022679"/>
    </source>
</evidence>
<evidence type="ECO:0000259" key="22">
    <source>
        <dbReference type="Pfam" id="PF00905"/>
    </source>
</evidence>
<evidence type="ECO:0000313" key="24">
    <source>
        <dbReference type="EMBL" id="SNZ04086.1"/>
    </source>
</evidence>
<keyword evidence="6" id="KW-0121">Carboxypeptidase</keyword>
<organism evidence="24 25">
    <name type="scientific">Persephonella hydrogeniphila</name>
    <dbReference type="NCBI Taxonomy" id="198703"/>
    <lineage>
        <taxon>Bacteria</taxon>
        <taxon>Pseudomonadati</taxon>
        <taxon>Aquificota</taxon>
        <taxon>Aquificia</taxon>
        <taxon>Aquificales</taxon>
        <taxon>Hydrogenothermaceae</taxon>
        <taxon>Persephonella</taxon>
    </lineage>
</organism>
<evidence type="ECO:0000256" key="10">
    <source>
        <dbReference type="ARBA" id="ARBA00022692"/>
    </source>
</evidence>
<dbReference type="InterPro" id="IPR050396">
    <property type="entry name" value="Glycosyltr_51/Transpeptidase"/>
</dbReference>
<dbReference type="GO" id="GO:0008360">
    <property type="term" value="P:regulation of cell shape"/>
    <property type="evidence" value="ECO:0007669"/>
    <property type="project" value="UniProtKB-KW"/>
</dbReference>
<dbReference type="Proteomes" id="UP000219036">
    <property type="component" value="Unassembled WGS sequence"/>
</dbReference>
<evidence type="ECO:0000256" key="3">
    <source>
        <dbReference type="ARBA" id="ARBA00007090"/>
    </source>
</evidence>
<dbReference type="InterPro" id="IPR001460">
    <property type="entry name" value="PCN-bd_Tpept"/>
</dbReference>
<reference evidence="25" key="1">
    <citation type="submission" date="2017-09" db="EMBL/GenBank/DDBJ databases">
        <authorList>
            <person name="Varghese N."/>
            <person name="Submissions S."/>
        </authorList>
    </citation>
    <scope>NUCLEOTIDE SEQUENCE [LARGE SCALE GENOMIC DNA]</scope>
    <source>
        <strain evidence="25">DSM 15103</strain>
    </source>
</reference>
<protein>
    <submittedName>
        <fullName evidence="24">Penicillin-binding protein 1A</fullName>
    </submittedName>
</protein>
<dbReference type="Pfam" id="PF00905">
    <property type="entry name" value="Transpeptidase"/>
    <property type="match status" value="1"/>
</dbReference>
<evidence type="ECO:0000256" key="4">
    <source>
        <dbReference type="ARBA" id="ARBA00007739"/>
    </source>
</evidence>
<keyword evidence="16" id="KW-0511">Multifunctional enzyme</keyword>
<name>A0A285N7Y5_9AQUI</name>
<dbReference type="InterPro" id="IPR001264">
    <property type="entry name" value="Glyco_trans_51"/>
</dbReference>
<evidence type="ECO:0000256" key="5">
    <source>
        <dbReference type="ARBA" id="ARBA00022475"/>
    </source>
</evidence>
<feature type="transmembrane region" description="Helical" evidence="21">
    <location>
        <begin position="7"/>
        <end position="26"/>
    </location>
</feature>
<dbReference type="InterPro" id="IPR012338">
    <property type="entry name" value="Beta-lactam/transpept-like"/>
</dbReference>
<keyword evidence="7" id="KW-0645">Protease</keyword>
<dbReference type="EMBL" id="OBEI01000001">
    <property type="protein sequence ID" value="SNZ04086.1"/>
    <property type="molecule type" value="Genomic_DNA"/>
</dbReference>
<accession>A0A285N7Y5</accession>
<evidence type="ECO:0000256" key="15">
    <source>
        <dbReference type="ARBA" id="ARBA00023136"/>
    </source>
</evidence>
<dbReference type="InterPro" id="IPR023346">
    <property type="entry name" value="Lysozyme-like_dom_sf"/>
</dbReference>
<keyword evidence="9" id="KW-0808">Transferase</keyword>
<dbReference type="GO" id="GO:0006508">
    <property type="term" value="P:proteolysis"/>
    <property type="evidence" value="ECO:0007669"/>
    <property type="project" value="UniProtKB-KW"/>
</dbReference>
<dbReference type="GO" id="GO:0009002">
    <property type="term" value="F:serine-type D-Ala-D-Ala carboxypeptidase activity"/>
    <property type="evidence" value="ECO:0007669"/>
    <property type="project" value="UniProtKB-EC"/>
</dbReference>
<keyword evidence="15 21" id="KW-0472">Membrane</keyword>
<dbReference type="GO" id="GO:0030288">
    <property type="term" value="C:outer membrane-bounded periplasmic space"/>
    <property type="evidence" value="ECO:0007669"/>
    <property type="project" value="TreeGrafter"/>
</dbReference>
<dbReference type="PANTHER" id="PTHR32282:SF11">
    <property type="entry name" value="PENICILLIN-BINDING PROTEIN 1B"/>
    <property type="match status" value="1"/>
</dbReference>
<dbReference type="Pfam" id="PF00912">
    <property type="entry name" value="Transgly"/>
    <property type="match status" value="1"/>
</dbReference>
<evidence type="ECO:0000256" key="14">
    <source>
        <dbReference type="ARBA" id="ARBA00022989"/>
    </source>
</evidence>
<evidence type="ECO:0000256" key="18">
    <source>
        <dbReference type="ARBA" id="ARBA00034000"/>
    </source>
</evidence>
<comment type="similarity">
    <text evidence="3">In the C-terminal section; belongs to the transpeptidase family.</text>
</comment>
<sequence>MLKYLRLLLIVGVFICLLGIALFVYINTRNLPDVRNLEHWKPSQVSQVFASDGSLLTEFFIQRRQYVTIDKIPDHVKNAFVAIEDRTFYENPGIDIWGILRAAFINLTSGRIVAGGSTISQQLIKNLFLTPERSFRRKFKEMILAIKLNQVYPKDKILEMYLNQIYLGHGAYGVESAAQVYFGKHVWELNVCEAAVLAGLPKAPSKYDPYKNPDGALQRRNAVLQSMVEEGYIDIYTAKECYEKPIVLREKDEEDVNIHDYFTEMVRLWFADRYGTDELYKGGYKIYTTADKDLLRDTHYIVKDHIEILQQQVGFPKLTEDELNKLLQDYRNQKVKKLLKNHIYLSVIKAVKGKEIIFEIGDIEGKVKFFGSLKNAEAGIPMYVRYLGDNRFEFVPYLETAVVSIDPKTGAIRALSGGYDFIKSKYNRAVQAKRQPGSAFKPIVYTAAIEKGFTQISVIDDEPVAIWDPDRFEEWIPRNYEGEYHGKVTLREALTKSLNAASVNLFLEVGYEPVISLAYKLGIKTKIPRVPSLVLGSIDVSPLELASVYSTFANNGVRCEPYFIEKVEDPNGNIIYQHEKKCERVIPEDVNSVMVDLLKAVIKEGTGKKAKILGFPVAGKTGTTNDYTDAWFAGFSTELTTVVWVGYDFKKKIGWRMTGAKAALPIWIDLMATAHADKEVADFELSPDTVYIPIDTETKTLSDGICPSEDILFIKGTEPKIDCSGNIIIKPIYEKEENEFLFDINPEDTGESNGL</sequence>
<evidence type="ECO:0000256" key="8">
    <source>
        <dbReference type="ARBA" id="ARBA00022676"/>
    </source>
</evidence>
<evidence type="ECO:0000256" key="6">
    <source>
        <dbReference type="ARBA" id="ARBA00022645"/>
    </source>
</evidence>
<keyword evidence="5" id="KW-1003">Cell membrane</keyword>
<dbReference type="PANTHER" id="PTHR32282">
    <property type="entry name" value="BINDING PROTEIN TRANSPEPTIDASE, PUTATIVE-RELATED"/>
    <property type="match status" value="1"/>
</dbReference>
<evidence type="ECO:0000313" key="25">
    <source>
        <dbReference type="Proteomes" id="UP000219036"/>
    </source>
</evidence>
<evidence type="ECO:0000256" key="16">
    <source>
        <dbReference type="ARBA" id="ARBA00023268"/>
    </source>
</evidence>
<dbReference type="GO" id="GO:0009252">
    <property type="term" value="P:peptidoglycan biosynthetic process"/>
    <property type="evidence" value="ECO:0007669"/>
    <property type="project" value="UniProtKB-KW"/>
</dbReference>
<keyword evidence="14 21" id="KW-1133">Transmembrane helix</keyword>
<keyword evidence="17" id="KW-0961">Cell wall biogenesis/degradation</keyword>
<evidence type="ECO:0000256" key="7">
    <source>
        <dbReference type="ARBA" id="ARBA00022670"/>
    </source>
</evidence>
<evidence type="ECO:0000256" key="12">
    <source>
        <dbReference type="ARBA" id="ARBA00022960"/>
    </source>
</evidence>
<evidence type="ECO:0000256" key="13">
    <source>
        <dbReference type="ARBA" id="ARBA00022984"/>
    </source>
</evidence>
<dbReference type="GO" id="GO:0008658">
    <property type="term" value="F:penicillin binding"/>
    <property type="evidence" value="ECO:0007669"/>
    <property type="project" value="InterPro"/>
</dbReference>
<comment type="pathway">
    <text evidence="2">Cell wall biogenesis; peptidoglycan biosynthesis.</text>
</comment>
<comment type="similarity">
    <text evidence="4">In the N-terminal section; belongs to the glycosyltransferase 51 family.</text>
</comment>
<dbReference type="SUPFAM" id="SSF53955">
    <property type="entry name" value="Lysozyme-like"/>
    <property type="match status" value="1"/>
</dbReference>
<comment type="subcellular location">
    <subcellularLocation>
        <location evidence="1">Cell membrane</location>
    </subcellularLocation>
</comment>
<dbReference type="GO" id="GO:0008955">
    <property type="term" value="F:peptidoglycan glycosyltransferase activity"/>
    <property type="evidence" value="ECO:0007669"/>
    <property type="project" value="UniProtKB-EC"/>
</dbReference>
<keyword evidence="11" id="KW-0378">Hydrolase</keyword>
<keyword evidence="12" id="KW-0133">Cell shape</keyword>
<evidence type="ECO:0000256" key="1">
    <source>
        <dbReference type="ARBA" id="ARBA00004236"/>
    </source>
</evidence>
<dbReference type="FunFam" id="1.10.3810.10:FF:000003">
    <property type="entry name" value="Penicillin-binding protein 1a"/>
    <property type="match status" value="1"/>
</dbReference>
<keyword evidence="25" id="KW-1185">Reference proteome</keyword>
<feature type="domain" description="Glycosyl transferase family 51" evidence="23">
    <location>
        <begin position="54"/>
        <end position="227"/>
    </location>
</feature>
<dbReference type="NCBIfam" id="TIGR02074">
    <property type="entry name" value="PBP_1a_fam"/>
    <property type="match status" value="1"/>
</dbReference>
<keyword evidence="8" id="KW-0328">Glycosyltransferase</keyword>
<dbReference type="GO" id="GO:0071555">
    <property type="term" value="P:cell wall organization"/>
    <property type="evidence" value="ECO:0007669"/>
    <property type="project" value="UniProtKB-KW"/>
</dbReference>
<dbReference type="Gene3D" id="1.10.3810.10">
    <property type="entry name" value="Biosynthetic peptidoglycan transglycosylase-like"/>
    <property type="match status" value="1"/>
</dbReference>
<comment type="catalytic activity">
    <reaction evidence="18">
        <text>Preferential cleavage: (Ac)2-L-Lys-D-Ala-|-D-Ala. Also transpeptidation of peptidyl-alanyl moieties that are N-acyl substituents of D-alanine.</text>
        <dbReference type="EC" id="3.4.16.4"/>
    </reaction>
</comment>
<evidence type="ECO:0000256" key="19">
    <source>
        <dbReference type="ARBA" id="ARBA00049902"/>
    </source>
</evidence>
<dbReference type="SUPFAM" id="SSF56601">
    <property type="entry name" value="beta-lactamase/transpeptidase-like"/>
    <property type="match status" value="1"/>
</dbReference>
<evidence type="ECO:0000256" key="21">
    <source>
        <dbReference type="SAM" id="Phobius"/>
    </source>
</evidence>
<keyword evidence="13" id="KW-0573">Peptidoglycan synthesis</keyword>
<proteinExistence type="inferred from homology"/>
<evidence type="ECO:0000256" key="2">
    <source>
        <dbReference type="ARBA" id="ARBA00004752"/>
    </source>
</evidence>
<feature type="domain" description="Penicillin-binding protein transpeptidase" evidence="22">
    <location>
        <begin position="401"/>
        <end position="647"/>
    </location>
</feature>
<evidence type="ECO:0000256" key="11">
    <source>
        <dbReference type="ARBA" id="ARBA00022801"/>
    </source>
</evidence>
<dbReference type="GO" id="GO:0005886">
    <property type="term" value="C:plasma membrane"/>
    <property type="evidence" value="ECO:0007669"/>
    <property type="project" value="UniProtKB-SubCell"/>
</dbReference>